<evidence type="ECO:0000313" key="3">
    <source>
        <dbReference type="EMBL" id="BCJ91536.1"/>
    </source>
</evidence>
<dbReference type="PROSITE" id="PS50883">
    <property type="entry name" value="EAL"/>
    <property type="match status" value="1"/>
</dbReference>
<dbReference type="GO" id="GO:0003677">
    <property type="term" value="F:DNA binding"/>
    <property type="evidence" value="ECO:0007669"/>
    <property type="project" value="InterPro"/>
</dbReference>
<dbReference type="PROSITE" id="PS50043">
    <property type="entry name" value="HTH_LUXR_2"/>
    <property type="match status" value="1"/>
</dbReference>
<protein>
    <submittedName>
        <fullName evidence="3">Diguanylate phosphodiesterase</fullName>
    </submittedName>
</protein>
<keyword evidence="4" id="KW-1185">Reference proteome</keyword>
<dbReference type="SUPFAM" id="SSF46894">
    <property type="entry name" value="C-terminal effector domain of the bipartite response regulators"/>
    <property type="match status" value="1"/>
</dbReference>
<dbReference type="KEGG" id="tso:IZ6_22710"/>
<organism evidence="3 4">
    <name type="scientific">Terrihabitans soli</name>
    <dbReference type="NCBI Taxonomy" id="708113"/>
    <lineage>
        <taxon>Bacteria</taxon>
        <taxon>Pseudomonadati</taxon>
        <taxon>Pseudomonadota</taxon>
        <taxon>Alphaproteobacteria</taxon>
        <taxon>Hyphomicrobiales</taxon>
        <taxon>Terrihabitans</taxon>
    </lineage>
</organism>
<dbReference type="InterPro" id="IPR000792">
    <property type="entry name" value="Tscrpt_reg_LuxR_C"/>
</dbReference>
<dbReference type="AlphaFoldDB" id="A0A6S6QPW0"/>
<evidence type="ECO:0000259" key="2">
    <source>
        <dbReference type="PROSITE" id="PS50883"/>
    </source>
</evidence>
<dbReference type="PANTHER" id="PTHR33121">
    <property type="entry name" value="CYCLIC DI-GMP PHOSPHODIESTERASE PDEF"/>
    <property type="match status" value="1"/>
</dbReference>
<dbReference type="GO" id="GO:0006355">
    <property type="term" value="P:regulation of DNA-templated transcription"/>
    <property type="evidence" value="ECO:0007669"/>
    <property type="project" value="InterPro"/>
</dbReference>
<gene>
    <name evidence="3" type="ORF">IZ6_22710</name>
</gene>
<dbReference type="EMBL" id="AP023361">
    <property type="protein sequence ID" value="BCJ91536.1"/>
    <property type="molecule type" value="Genomic_DNA"/>
</dbReference>
<dbReference type="CDD" id="cd01948">
    <property type="entry name" value="EAL"/>
    <property type="match status" value="1"/>
</dbReference>
<sequence>MVQFPQTSSAPTPGGPAAHRQLCYILDNDAPVRRIISFGAARKNFRSVECPSLGALIERTVAERPDLIFIDIEGADSDAVEALRHLEKANYDGVVHLMSRREPALLETLAEIGVTRGLVMGHRLHKPFRRSAIETIFEETSRGTPLPMVGASAPPIVAPDSVTGATLHDAVTTGAVALTYQPRFDLETGRPYGAEAFARHRVSFDLLSASRASAAPEDLDRLTEIMLTSAMGDWRRFARPSFNPLITLRVPLVSLARLPIGEIIRRGRPQTSDWPGLVIELTEAEVTGDPQRIREIAAQMKIYGLGVSIGDFGTGRTTLSALGSVAPNEMTIDPSFVRSCATRVFNSRICNSLVLLARSLGARSVAEGVGSDEDLMALIKLGCDAAQGDFLARPLLAEDFERFLARGDFLDLPEVRTSNLLHLRQHDARLSLREIEVLEHIAMGKSSKETGQALGLSPRTIDVYRAKLMAKLNARNVAELVKVALTARH</sequence>
<dbReference type="Gene3D" id="1.10.10.10">
    <property type="entry name" value="Winged helix-like DNA-binding domain superfamily/Winged helix DNA-binding domain"/>
    <property type="match status" value="1"/>
</dbReference>
<dbReference type="InterPro" id="IPR036388">
    <property type="entry name" value="WH-like_DNA-bd_sf"/>
</dbReference>
<dbReference type="RefSeq" id="WP_222875179.1">
    <property type="nucleotide sequence ID" value="NZ_AP023361.1"/>
</dbReference>
<dbReference type="PANTHER" id="PTHR33121:SF70">
    <property type="entry name" value="SIGNALING PROTEIN YKOW"/>
    <property type="match status" value="1"/>
</dbReference>
<dbReference type="GO" id="GO:0071111">
    <property type="term" value="F:cyclic-guanylate-specific phosphodiesterase activity"/>
    <property type="evidence" value="ECO:0007669"/>
    <property type="project" value="InterPro"/>
</dbReference>
<dbReference type="InterPro" id="IPR035919">
    <property type="entry name" value="EAL_sf"/>
</dbReference>
<evidence type="ECO:0000313" key="4">
    <source>
        <dbReference type="Proteomes" id="UP000515317"/>
    </source>
</evidence>
<proteinExistence type="predicted"/>
<dbReference type="InterPro" id="IPR050706">
    <property type="entry name" value="Cyclic-di-GMP_PDE-like"/>
</dbReference>
<dbReference type="Pfam" id="PF00196">
    <property type="entry name" value="GerE"/>
    <property type="match status" value="1"/>
</dbReference>
<dbReference type="Pfam" id="PF00563">
    <property type="entry name" value="EAL"/>
    <property type="match status" value="1"/>
</dbReference>
<feature type="domain" description="HTH luxR-type" evidence="1">
    <location>
        <begin position="423"/>
        <end position="488"/>
    </location>
</feature>
<dbReference type="Proteomes" id="UP000515317">
    <property type="component" value="Chromosome"/>
</dbReference>
<dbReference type="SUPFAM" id="SSF141868">
    <property type="entry name" value="EAL domain-like"/>
    <property type="match status" value="1"/>
</dbReference>
<accession>A0A6S6QPW0</accession>
<dbReference type="Gene3D" id="3.40.50.2300">
    <property type="match status" value="1"/>
</dbReference>
<dbReference type="CDD" id="cd06170">
    <property type="entry name" value="LuxR_C_like"/>
    <property type="match status" value="1"/>
</dbReference>
<dbReference type="Gene3D" id="3.20.20.450">
    <property type="entry name" value="EAL domain"/>
    <property type="match status" value="1"/>
</dbReference>
<name>A0A6S6QPW0_9HYPH</name>
<dbReference type="SMART" id="SM00052">
    <property type="entry name" value="EAL"/>
    <property type="match status" value="1"/>
</dbReference>
<reference evidence="3 4" key="1">
    <citation type="submission" date="2020-08" db="EMBL/GenBank/DDBJ databases">
        <title>Genome sequence of Rhizobiales bacterium strain IZ6.</title>
        <authorList>
            <person name="Nakai R."/>
            <person name="Naganuma T."/>
        </authorList>
    </citation>
    <scope>NUCLEOTIDE SEQUENCE [LARGE SCALE GENOMIC DNA]</scope>
    <source>
        <strain evidence="3 4">IZ6</strain>
    </source>
</reference>
<feature type="domain" description="EAL" evidence="2">
    <location>
        <begin position="160"/>
        <end position="408"/>
    </location>
</feature>
<dbReference type="SUPFAM" id="SSF52172">
    <property type="entry name" value="CheY-like"/>
    <property type="match status" value="1"/>
</dbReference>
<dbReference type="SMART" id="SM00421">
    <property type="entry name" value="HTH_LUXR"/>
    <property type="match status" value="1"/>
</dbReference>
<dbReference type="InterPro" id="IPR001633">
    <property type="entry name" value="EAL_dom"/>
</dbReference>
<evidence type="ECO:0000259" key="1">
    <source>
        <dbReference type="PROSITE" id="PS50043"/>
    </source>
</evidence>
<dbReference type="InterPro" id="IPR016032">
    <property type="entry name" value="Sig_transdc_resp-reg_C-effctor"/>
</dbReference>
<dbReference type="PRINTS" id="PR00038">
    <property type="entry name" value="HTHLUXR"/>
</dbReference>
<dbReference type="InterPro" id="IPR011006">
    <property type="entry name" value="CheY-like_superfamily"/>
</dbReference>